<dbReference type="Proteomes" id="UP000774617">
    <property type="component" value="Unassembled WGS sequence"/>
</dbReference>
<dbReference type="Pfam" id="PF06985">
    <property type="entry name" value="HET"/>
    <property type="match status" value="1"/>
</dbReference>
<evidence type="ECO:0000313" key="3">
    <source>
        <dbReference type="Proteomes" id="UP000774617"/>
    </source>
</evidence>
<proteinExistence type="predicted"/>
<comment type="caution">
    <text evidence="2">The sequence shown here is derived from an EMBL/GenBank/DDBJ whole genome shotgun (WGS) entry which is preliminary data.</text>
</comment>
<gene>
    <name evidence="2" type="ORF">B0J12DRAFT_536593</name>
</gene>
<name>A0ABQ8G531_9PEZI</name>
<dbReference type="InterPro" id="IPR010730">
    <property type="entry name" value="HET"/>
</dbReference>
<sequence>IDPSRIEQWLGHCDKAHVGICDQAVPPRSTNVLRTLLLVDIAQGCLVRLPTSTRYFALSYVWGNLPSTTETRKENLDFLCSEGTITATTRVLQLPNTIRDALRLLQRLGEKYLWVDRLCIVQDDEANRNVHITNMDSIYANAYCTIVAADGEDADYGLPGAGLRPRHLLQRTLDFPSCSFKSIFPPDATRGWTLQEVELSRRRIIFYGQTMFWECNTLQWQEEVPAAPEVLQRGFVDRPFRQGASKGRWPNLEYWGDIVKQYSQRTLTFPSDAQAAFSGIESALERSFPGGFLYGLPEFFFDEAVLWLPLAGISRRNREHKSISGYHVPSWSWLGWAGDLSIGLCKYEIYP</sequence>
<dbReference type="EMBL" id="JAGTJR010000020">
    <property type="protein sequence ID" value="KAH7044622.1"/>
    <property type="molecule type" value="Genomic_DNA"/>
</dbReference>
<protein>
    <submittedName>
        <fullName evidence="2">Heterokaryon incompatibility protein-domain-containing protein</fullName>
    </submittedName>
</protein>
<dbReference type="PANTHER" id="PTHR33112:SF1">
    <property type="entry name" value="HETEROKARYON INCOMPATIBILITY DOMAIN-CONTAINING PROTEIN"/>
    <property type="match status" value="1"/>
</dbReference>
<feature type="non-terminal residue" evidence="2">
    <location>
        <position position="1"/>
    </location>
</feature>
<accession>A0ABQ8G531</accession>
<feature type="domain" description="Heterokaryon incompatibility" evidence="1">
    <location>
        <begin position="55"/>
        <end position="166"/>
    </location>
</feature>
<evidence type="ECO:0000259" key="1">
    <source>
        <dbReference type="Pfam" id="PF06985"/>
    </source>
</evidence>
<evidence type="ECO:0000313" key="2">
    <source>
        <dbReference type="EMBL" id="KAH7044622.1"/>
    </source>
</evidence>
<dbReference type="PANTHER" id="PTHR33112">
    <property type="entry name" value="DOMAIN PROTEIN, PUTATIVE-RELATED"/>
    <property type="match status" value="1"/>
</dbReference>
<organism evidence="2 3">
    <name type="scientific">Macrophomina phaseolina</name>
    <dbReference type="NCBI Taxonomy" id="35725"/>
    <lineage>
        <taxon>Eukaryota</taxon>
        <taxon>Fungi</taxon>
        <taxon>Dikarya</taxon>
        <taxon>Ascomycota</taxon>
        <taxon>Pezizomycotina</taxon>
        <taxon>Dothideomycetes</taxon>
        <taxon>Dothideomycetes incertae sedis</taxon>
        <taxon>Botryosphaeriales</taxon>
        <taxon>Botryosphaeriaceae</taxon>
        <taxon>Macrophomina</taxon>
    </lineage>
</organism>
<reference evidence="2 3" key="1">
    <citation type="journal article" date="2021" name="Nat. Commun.">
        <title>Genetic determinants of endophytism in the Arabidopsis root mycobiome.</title>
        <authorList>
            <person name="Mesny F."/>
            <person name="Miyauchi S."/>
            <person name="Thiergart T."/>
            <person name="Pickel B."/>
            <person name="Atanasova L."/>
            <person name="Karlsson M."/>
            <person name="Huettel B."/>
            <person name="Barry K.W."/>
            <person name="Haridas S."/>
            <person name="Chen C."/>
            <person name="Bauer D."/>
            <person name="Andreopoulos W."/>
            <person name="Pangilinan J."/>
            <person name="LaButti K."/>
            <person name="Riley R."/>
            <person name="Lipzen A."/>
            <person name="Clum A."/>
            <person name="Drula E."/>
            <person name="Henrissat B."/>
            <person name="Kohler A."/>
            <person name="Grigoriev I.V."/>
            <person name="Martin F.M."/>
            <person name="Hacquard S."/>
        </authorList>
    </citation>
    <scope>NUCLEOTIDE SEQUENCE [LARGE SCALE GENOMIC DNA]</scope>
    <source>
        <strain evidence="2 3">MPI-SDFR-AT-0080</strain>
    </source>
</reference>
<keyword evidence="3" id="KW-1185">Reference proteome</keyword>
<feature type="non-terminal residue" evidence="2">
    <location>
        <position position="351"/>
    </location>
</feature>